<accession>A0A9Q0YIH7</accession>
<dbReference type="Gene3D" id="2.60.120.290">
    <property type="entry name" value="Spermadhesin, CUB domain"/>
    <property type="match status" value="1"/>
</dbReference>
<dbReference type="SMART" id="SM00192">
    <property type="entry name" value="LDLa"/>
    <property type="match status" value="1"/>
</dbReference>
<dbReference type="InterPro" id="IPR000859">
    <property type="entry name" value="CUB_dom"/>
</dbReference>
<keyword evidence="3" id="KW-0732">Signal</keyword>
<gene>
    <name evidence="6" type="ORF">HOLleu_40972</name>
</gene>
<dbReference type="OrthoDB" id="441660at2759"/>
<dbReference type="AlphaFoldDB" id="A0A9Q0YIH7"/>
<evidence type="ECO:0000256" key="2">
    <source>
        <dbReference type="PROSITE-ProRule" id="PRU00059"/>
    </source>
</evidence>
<feature type="domain" description="C-type lectin" evidence="5">
    <location>
        <begin position="203"/>
        <end position="320"/>
    </location>
</feature>
<dbReference type="InterPro" id="IPR001304">
    <property type="entry name" value="C-type_lectin-like"/>
</dbReference>
<feature type="domain" description="CUB" evidence="4">
    <location>
        <begin position="63"/>
        <end position="193"/>
    </location>
</feature>
<feature type="signal peptide" evidence="3">
    <location>
        <begin position="1"/>
        <end position="26"/>
    </location>
</feature>
<evidence type="ECO:0000313" key="7">
    <source>
        <dbReference type="Proteomes" id="UP001152320"/>
    </source>
</evidence>
<dbReference type="CDD" id="cd00041">
    <property type="entry name" value="CUB"/>
    <property type="match status" value="1"/>
</dbReference>
<dbReference type="InterPro" id="IPR016186">
    <property type="entry name" value="C-type_lectin-like/link_sf"/>
</dbReference>
<keyword evidence="7" id="KW-1185">Reference proteome</keyword>
<comment type="caution">
    <text evidence="2">Lacks conserved residue(s) required for the propagation of feature annotation.</text>
</comment>
<dbReference type="SMART" id="SM00034">
    <property type="entry name" value="CLECT"/>
    <property type="match status" value="1"/>
</dbReference>
<evidence type="ECO:0000259" key="5">
    <source>
        <dbReference type="PROSITE" id="PS50041"/>
    </source>
</evidence>
<dbReference type="Gene3D" id="3.10.100.10">
    <property type="entry name" value="Mannose-Binding Protein A, subunit A"/>
    <property type="match status" value="1"/>
</dbReference>
<reference evidence="6" key="1">
    <citation type="submission" date="2021-10" db="EMBL/GenBank/DDBJ databases">
        <title>Tropical sea cucumber genome reveals ecological adaptation and Cuvierian tubules defense mechanism.</title>
        <authorList>
            <person name="Chen T."/>
        </authorList>
    </citation>
    <scope>NUCLEOTIDE SEQUENCE</scope>
    <source>
        <strain evidence="6">Nanhai2018</strain>
        <tissue evidence="6">Muscle</tissue>
    </source>
</reference>
<dbReference type="SUPFAM" id="SSF57424">
    <property type="entry name" value="LDL receptor-like module"/>
    <property type="match status" value="1"/>
</dbReference>
<comment type="caution">
    <text evidence="6">The sequence shown here is derived from an EMBL/GenBank/DDBJ whole genome shotgun (WGS) entry which is preliminary data.</text>
</comment>
<dbReference type="PROSITE" id="PS01180">
    <property type="entry name" value="CUB"/>
    <property type="match status" value="1"/>
</dbReference>
<name>A0A9Q0YIH7_HOLLE</name>
<dbReference type="InterPro" id="IPR002172">
    <property type="entry name" value="LDrepeatLR_classA_rpt"/>
</dbReference>
<dbReference type="SMART" id="SM00042">
    <property type="entry name" value="CUB"/>
    <property type="match status" value="1"/>
</dbReference>
<dbReference type="SUPFAM" id="SSF56436">
    <property type="entry name" value="C-type lectin-like"/>
    <property type="match status" value="1"/>
</dbReference>
<dbReference type="Pfam" id="PF00431">
    <property type="entry name" value="CUB"/>
    <property type="match status" value="1"/>
</dbReference>
<organism evidence="6 7">
    <name type="scientific">Holothuria leucospilota</name>
    <name type="common">Black long sea cucumber</name>
    <name type="synonym">Mertensiothuria leucospilota</name>
    <dbReference type="NCBI Taxonomy" id="206669"/>
    <lineage>
        <taxon>Eukaryota</taxon>
        <taxon>Metazoa</taxon>
        <taxon>Echinodermata</taxon>
        <taxon>Eleutherozoa</taxon>
        <taxon>Echinozoa</taxon>
        <taxon>Holothuroidea</taxon>
        <taxon>Aspidochirotacea</taxon>
        <taxon>Aspidochirotida</taxon>
        <taxon>Holothuriidae</taxon>
        <taxon>Holothuria</taxon>
    </lineage>
</organism>
<dbReference type="Gene3D" id="4.10.400.10">
    <property type="entry name" value="Low-density Lipoprotein Receptor"/>
    <property type="match status" value="1"/>
</dbReference>
<dbReference type="CDD" id="cd00112">
    <property type="entry name" value="LDLa"/>
    <property type="match status" value="1"/>
</dbReference>
<feature type="chain" id="PRO_5040354303" evidence="3">
    <location>
        <begin position="27"/>
        <end position="325"/>
    </location>
</feature>
<dbReference type="InterPro" id="IPR035914">
    <property type="entry name" value="Sperma_CUB_dom_sf"/>
</dbReference>
<dbReference type="PROSITE" id="PS00615">
    <property type="entry name" value="C_TYPE_LECTIN_1"/>
    <property type="match status" value="1"/>
</dbReference>
<proteinExistence type="predicted"/>
<evidence type="ECO:0000259" key="4">
    <source>
        <dbReference type="PROSITE" id="PS01180"/>
    </source>
</evidence>
<dbReference type="PANTHER" id="PTHR22803">
    <property type="entry name" value="MANNOSE, PHOSPHOLIPASE, LECTIN RECEPTOR RELATED"/>
    <property type="match status" value="1"/>
</dbReference>
<dbReference type="InterPro" id="IPR018378">
    <property type="entry name" value="C-type_lectin_CS"/>
</dbReference>
<dbReference type="PROSITE" id="PS50041">
    <property type="entry name" value="C_TYPE_LECTIN_2"/>
    <property type="match status" value="1"/>
</dbReference>
<dbReference type="Pfam" id="PF00059">
    <property type="entry name" value="Lectin_C"/>
    <property type="match status" value="1"/>
</dbReference>
<evidence type="ECO:0000256" key="3">
    <source>
        <dbReference type="SAM" id="SignalP"/>
    </source>
</evidence>
<evidence type="ECO:0000313" key="6">
    <source>
        <dbReference type="EMBL" id="KAJ8021179.1"/>
    </source>
</evidence>
<dbReference type="CDD" id="cd00037">
    <property type="entry name" value="CLECT"/>
    <property type="match status" value="1"/>
</dbReference>
<keyword evidence="1" id="KW-1015">Disulfide bond</keyword>
<evidence type="ECO:0000256" key="1">
    <source>
        <dbReference type="ARBA" id="ARBA00023157"/>
    </source>
</evidence>
<dbReference type="SUPFAM" id="SSF49854">
    <property type="entry name" value="Spermadhesin, CUB domain"/>
    <property type="match status" value="1"/>
</dbReference>
<dbReference type="Proteomes" id="UP001152320">
    <property type="component" value="Chromosome 22"/>
</dbReference>
<dbReference type="InterPro" id="IPR050111">
    <property type="entry name" value="C-type_lectin/snaclec_domain"/>
</dbReference>
<dbReference type="InterPro" id="IPR036055">
    <property type="entry name" value="LDL_receptor-like_sf"/>
</dbReference>
<dbReference type="InterPro" id="IPR016187">
    <property type="entry name" value="CTDL_fold"/>
</dbReference>
<sequence length="325" mass="37258">MTFLRDGCFLYLLLAVAASHLHQGWAGMEFICGKDSLSLSMDKVCDNVWDCEDGSDELPSRRCPPMGPAESVLITSPGWPNKYPNNASVTWTFAAASGLPLLLKIVHFDLESDYDFLTIGGASNPADVDSVMTYQYGYNKYTRKPFEMFANLTGNDDLLTQHLWRSDVSELWMHFESDSEVTHNGFEMVLFTPEVCEPTWHYFEGSCYRLMDPVMQYGDASQYCSSLNKRTHLAVIQSREENDFVAMVAETKRAWIGASRNFQNSKEFSWVNGEKTTFENWRTKEPNNFSGRENCVEINYIRKGLWNDHFCVRKKPFVCETPAQY</sequence>
<protein>
    <submittedName>
        <fullName evidence="6">Lectin</fullName>
    </submittedName>
</protein>
<dbReference type="EMBL" id="JAIZAY010000022">
    <property type="protein sequence ID" value="KAJ8021179.1"/>
    <property type="molecule type" value="Genomic_DNA"/>
</dbReference>